<proteinExistence type="predicted"/>
<sequence>IIGAARSDFRAVSRINRDRESSFRIDEFTGKTAYGLKTLVSGSSSGTGLSKTPCAATTYEVRDLDHTSPKSASGTFWRRTRSPNQDRPLIVKQPSKDKERNVMHLIILVLAFPGIIGIHGTITLKNLENNLGLIPMKLGTAKITKNCHSILYFYDVNLIITEVNDLKKKTENVAKLTRKYIEHYKHSANYLNVLYFLERKVDGKLNDIFPSTYETVPSFSVRIKRGLINGLGSIFKAITGNLDASDGEKFESLISDLQNDQNKLSEAINSQNTLSVELIDNFNKTGLFKVVIPSGKYLVKNELYFAFAGDACTETVTKQYVCKELDLRRIKESNPCEVQLLVQKTPTTCREVEAVITEPVMKKLHDFGQWILLISNETTITLSCQEGQETVKVLGSYLAEIPVGCTLELNQEPISIGSQPIIFPNIDSNTTMLPSRMTSAFI</sequence>
<feature type="transmembrane region" description="Helical" evidence="2">
    <location>
        <begin position="102"/>
        <end position="122"/>
    </location>
</feature>
<gene>
    <name evidence="3" type="ORF">ACAOBT_LOCUS36717</name>
</gene>
<evidence type="ECO:0000256" key="1">
    <source>
        <dbReference type="SAM" id="MobiDB-lite"/>
    </source>
</evidence>
<keyword evidence="4" id="KW-1185">Reference proteome</keyword>
<feature type="region of interest" description="Disordered" evidence="1">
    <location>
        <begin position="65"/>
        <end position="94"/>
    </location>
</feature>
<keyword evidence="2" id="KW-0472">Membrane</keyword>
<evidence type="ECO:0000313" key="3">
    <source>
        <dbReference type="EMBL" id="CAH2018608.1"/>
    </source>
</evidence>
<dbReference type="EMBL" id="CAKOFQ010009847">
    <property type="protein sequence ID" value="CAH2018608.1"/>
    <property type="molecule type" value="Genomic_DNA"/>
</dbReference>
<protein>
    <submittedName>
        <fullName evidence="3">Uncharacterized protein</fullName>
    </submittedName>
</protein>
<feature type="non-terminal residue" evidence="3">
    <location>
        <position position="442"/>
    </location>
</feature>
<evidence type="ECO:0000256" key="2">
    <source>
        <dbReference type="SAM" id="Phobius"/>
    </source>
</evidence>
<name>A0A9P0VSD2_ACAOB</name>
<reference evidence="3" key="1">
    <citation type="submission" date="2022-03" db="EMBL/GenBank/DDBJ databases">
        <authorList>
            <person name="Sayadi A."/>
        </authorList>
    </citation>
    <scope>NUCLEOTIDE SEQUENCE</scope>
</reference>
<organism evidence="3 4">
    <name type="scientific">Acanthoscelides obtectus</name>
    <name type="common">Bean weevil</name>
    <name type="synonym">Bruchus obtectus</name>
    <dbReference type="NCBI Taxonomy" id="200917"/>
    <lineage>
        <taxon>Eukaryota</taxon>
        <taxon>Metazoa</taxon>
        <taxon>Ecdysozoa</taxon>
        <taxon>Arthropoda</taxon>
        <taxon>Hexapoda</taxon>
        <taxon>Insecta</taxon>
        <taxon>Pterygota</taxon>
        <taxon>Neoptera</taxon>
        <taxon>Endopterygota</taxon>
        <taxon>Coleoptera</taxon>
        <taxon>Polyphaga</taxon>
        <taxon>Cucujiformia</taxon>
        <taxon>Chrysomeloidea</taxon>
        <taxon>Chrysomelidae</taxon>
        <taxon>Bruchinae</taxon>
        <taxon>Bruchini</taxon>
        <taxon>Acanthoscelides</taxon>
    </lineage>
</organism>
<evidence type="ECO:0000313" key="4">
    <source>
        <dbReference type="Proteomes" id="UP001152888"/>
    </source>
</evidence>
<dbReference type="OrthoDB" id="6628329at2759"/>
<comment type="caution">
    <text evidence="3">The sequence shown here is derived from an EMBL/GenBank/DDBJ whole genome shotgun (WGS) entry which is preliminary data.</text>
</comment>
<keyword evidence="2" id="KW-0812">Transmembrane</keyword>
<dbReference type="AlphaFoldDB" id="A0A9P0VSD2"/>
<keyword evidence="2" id="KW-1133">Transmembrane helix</keyword>
<accession>A0A9P0VSD2</accession>
<dbReference type="Proteomes" id="UP001152888">
    <property type="component" value="Unassembled WGS sequence"/>
</dbReference>